<dbReference type="InterPro" id="IPR013783">
    <property type="entry name" value="Ig-like_fold"/>
</dbReference>
<feature type="chain" id="PRO_5013072867" description="Protein-tyrosine-phosphatase" evidence="3">
    <location>
        <begin position="19"/>
        <end position="1508"/>
    </location>
</feature>
<feature type="domain" description="Fibronectin type-III" evidence="5">
    <location>
        <begin position="1312"/>
        <end position="1407"/>
    </location>
</feature>
<proteinExistence type="predicted"/>
<dbReference type="OrthoDB" id="5983454at2759"/>
<dbReference type="EnsemblMetazoa" id="Aqu2.1.15590_001">
    <property type="protein sequence ID" value="Aqu2.1.15590_001"/>
    <property type="gene ID" value="Aqu2.1.15590"/>
</dbReference>
<keyword evidence="2" id="KW-1133">Transmembrane helix</keyword>
<evidence type="ECO:0000256" key="2">
    <source>
        <dbReference type="SAM" id="Phobius"/>
    </source>
</evidence>
<keyword evidence="2" id="KW-0812">Transmembrane</keyword>
<dbReference type="InterPro" id="IPR050991">
    <property type="entry name" value="ECM_Regulatory_Proteins"/>
</dbReference>
<feature type="domain" description="Fibronectin type-III" evidence="5">
    <location>
        <begin position="266"/>
        <end position="355"/>
    </location>
</feature>
<feature type="transmembrane region" description="Helical" evidence="2">
    <location>
        <begin position="780"/>
        <end position="806"/>
    </location>
</feature>
<dbReference type="SUPFAM" id="SSF49265">
    <property type="entry name" value="Fibronectin type III"/>
    <property type="match status" value="5"/>
</dbReference>
<accession>A0A1X7TL93</accession>
<feature type="signal peptide" evidence="3">
    <location>
        <begin position="1"/>
        <end position="18"/>
    </location>
</feature>
<feature type="transmembrane region" description="Helical" evidence="2">
    <location>
        <begin position="859"/>
        <end position="876"/>
    </location>
</feature>
<evidence type="ECO:0000256" key="3">
    <source>
        <dbReference type="SAM" id="SignalP"/>
    </source>
</evidence>
<dbReference type="CDD" id="cd00063">
    <property type="entry name" value="FN3"/>
    <property type="match status" value="4"/>
</dbReference>
<reference evidence="6" key="1">
    <citation type="submission" date="2017-05" db="UniProtKB">
        <authorList>
            <consortium name="EnsemblMetazoa"/>
        </authorList>
    </citation>
    <scope>IDENTIFICATION</scope>
</reference>
<dbReference type="PRINTS" id="PR00014">
    <property type="entry name" value="FNTYPEIII"/>
</dbReference>
<dbReference type="InterPro" id="IPR007110">
    <property type="entry name" value="Ig-like_dom"/>
</dbReference>
<dbReference type="PANTHER" id="PTHR46708">
    <property type="entry name" value="TENASCIN"/>
    <property type="match status" value="1"/>
</dbReference>
<dbReference type="SMART" id="SM00060">
    <property type="entry name" value="FN3"/>
    <property type="match status" value="9"/>
</dbReference>
<evidence type="ECO:0000256" key="1">
    <source>
        <dbReference type="ARBA" id="ARBA00022737"/>
    </source>
</evidence>
<evidence type="ECO:0000259" key="4">
    <source>
        <dbReference type="PROSITE" id="PS50835"/>
    </source>
</evidence>
<keyword evidence="1" id="KW-0677">Repeat</keyword>
<name>A0A1X7TL93_AMPQE</name>
<evidence type="ECO:0000259" key="5">
    <source>
        <dbReference type="PROSITE" id="PS50853"/>
    </source>
</evidence>
<keyword evidence="3" id="KW-0732">Signal</keyword>
<dbReference type="InterPro" id="IPR003961">
    <property type="entry name" value="FN3_dom"/>
</dbReference>
<sequence>MLRALLLLAGFLLLRVEGQQPNNLPSNGVQVYLPYEGRIISDYSMIYASQFYNVDQRNDANNINDALWCQSANNGTNIGVWYYPNGTEVPLFDENFDDPSAPSPLFSKRFSGQIALARRDGLSGYEGLYKCIIPDENGVNQTLVVGAYTDTGYNNNDGPDADPTMQFSLLSTSRLATPPVFSLSFNVSDGPPTTVSCSVNGNGISTELSRVIVNGSGSVTRVTVANLTEVGNYQCTVSNDRVTNGTISGVTAVNSTSSLNVSASDTPTGLTATRLNTGLADVRLSWSTVSGATGYEVYYQLSRNTPVSVGTTAFATTTNITLGLFQGNTYTFYVVSYESASLPSGNATVMLTLSEPEVNDFIASLITASAITLTWSPPTAVVPISYSINRRCRRVCESSVTSDNETSVSSPHTSTGIPPYSQCGFDLIGVYGSEIADYGFEIADLTTNYSVITLSSAPTAPVAVDDIIFSSVESVSMTVSWDEVPCNGRNGPITGYYLTYTNITSNTSYTVNITRGDNRMYNLTGLIPYTNYTVSILPYNYNMNGPARQEIQLTYESIPGVISDLMKANVTLSNISISWNPPTISNGIITVYEIRYRESTSTGLYNITNTTNTYYSIVGLIPNTSYTIGVRAYTSIGPGEWTDKIVSTNLTLFTFIAKINNFTVMHLNSTTVQMNWLLIPGASYYTIYYSSGCDVDSMSVSNETNEVIIPELYSCLSYSFEISMTIEINEIYYEGPRTAPTVIELPTVEVELSSYSYTEAISTSSPTSASSDECTNTSTLYIFLPILGISLFINMILVCVVIVMCCKKKIVYSVKSIKLKNNVEHDYAVLDPPVVQNPQDAIYESPLDLASLEPPQNDYTMLRALLFFAGFLLLRVEGQQPNNLPSNGTQLYLPYEDRVIPDYSMIYASQFYDTDENNDAGNVNDALWCQSANTSTNIGVWYYPNGTEVPLFDGNFTNSSAPRPVFSKRFSGQIALARRNGLSGYEGLYKCIIPDENGVDQTLVVGAYTDTGYNNNDGPDADPTMQFSLLSTSRLATPPVFSLSFNVSDGPPTTVSCSVNGNGISTELSRVIVNGPGSVTRVTVTVRLREADNYQCTVSNIRVTTGNISGVTAVNSTSSLNISVSDTPTGLTATRLSTGLAHVRLSWSTVSGATGYEVYYQLSSDTPVSVSNTSYTTINITSGLIRGITYTFYVVSYGSAFLPSGNASVMETFSDPVVNDFIATKSTASSITLKWSPPTAVVPISYYIHWRCSRACDSLDIYNETSVSSPHTSTDIPPYSQCDFDLIGIYGVEIAYLTNYSAITLPSAPTAPVGDITFSSVESVSMTVSWDEVPCNGRNGPITGYYLTYTNITSNTSYTVNITGGDNRMYNLTGLIPYTNYTVSIIPYNYNMNGPARQEIQFTFGESIPGVISDLIQTNATLTEISISWNPPTMPNGIITVYEIRYRESTSTGPYNITNTTNTYYSIVGLIPNTSYTIGVRAYTSIGPGEWIDKIVSTNVIDIGNVQL</sequence>
<dbReference type="eggNOG" id="KOG3510">
    <property type="taxonomic scope" value="Eukaryota"/>
</dbReference>
<dbReference type="SUPFAM" id="SSF48726">
    <property type="entry name" value="Immunoglobulin"/>
    <property type="match status" value="1"/>
</dbReference>
<dbReference type="InParanoid" id="A0A1X7TL93"/>
<dbReference type="PROSITE" id="PS50835">
    <property type="entry name" value="IG_LIKE"/>
    <property type="match status" value="2"/>
</dbReference>
<protein>
    <recommendedName>
        <fullName evidence="7">Protein-tyrosine-phosphatase</fullName>
    </recommendedName>
</protein>
<dbReference type="PANTHER" id="PTHR46708:SF2">
    <property type="entry name" value="FIBRONECTIN TYPE-III DOMAIN-CONTAINING PROTEIN"/>
    <property type="match status" value="1"/>
</dbReference>
<dbReference type="PROSITE" id="PS50853">
    <property type="entry name" value="FN3"/>
    <property type="match status" value="6"/>
</dbReference>
<evidence type="ECO:0008006" key="7">
    <source>
        <dbReference type="Google" id="ProtNLM"/>
    </source>
</evidence>
<feature type="domain" description="Ig-like" evidence="4">
    <location>
        <begin position="1038"/>
        <end position="1109"/>
    </location>
</feature>
<feature type="domain" description="Fibronectin type-III" evidence="5">
    <location>
        <begin position="561"/>
        <end position="654"/>
    </location>
</feature>
<dbReference type="InterPro" id="IPR036116">
    <property type="entry name" value="FN3_sf"/>
</dbReference>
<keyword evidence="2" id="KW-0472">Membrane</keyword>
<dbReference type="FunFam" id="2.60.40.10:FF:000028">
    <property type="entry name" value="Neuronal cell adhesion molecule"/>
    <property type="match status" value="1"/>
</dbReference>
<feature type="domain" description="Fibronectin type-III" evidence="5">
    <location>
        <begin position="1127"/>
        <end position="1218"/>
    </location>
</feature>
<dbReference type="Gene3D" id="2.60.40.10">
    <property type="entry name" value="Immunoglobulins"/>
    <property type="match status" value="6"/>
</dbReference>
<evidence type="ECO:0000313" key="6">
    <source>
        <dbReference type="EnsemblMetazoa" id="Aqu2.1.15590_001"/>
    </source>
</evidence>
<feature type="domain" description="Fibronectin type-III" evidence="5">
    <location>
        <begin position="1411"/>
        <end position="1503"/>
    </location>
</feature>
<organism evidence="6">
    <name type="scientific">Amphimedon queenslandica</name>
    <name type="common">Sponge</name>
    <dbReference type="NCBI Taxonomy" id="400682"/>
    <lineage>
        <taxon>Eukaryota</taxon>
        <taxon>Metazoa</taxon>
        <taxon>Porifera</taxon>
        <taxon>Demospongiae</taxon>
        <taxon>Heteroscleromorpha</taxon>
        <taxon>Haplosclerida</taxon>
        <taxon>Niphatidae</taxon>
        <taxon>Amphimedon</taxon>
    </lineage>
</organism>
<dbReference type="InterPro" id="IPR036179">
    <property type="entry name" value="Ig-like_dom_sf"/>
</dbReference>
<dbReference type="Pfam" id="PF00041">
    <property type="entry name" value="fn3"/>
    <property type="match status" value="4"/>
</dbReference>
<dbReference type="FunCoup" id="A0A1X7TL93">
    <property type="interactions" value="215"/>
</dbReference>
<feature type="domain" description="Ig-like" evidence="4">
    <location>
        <begin position="178"/>
        <end position="248"/>
    </location>
</feature>
<feature type="domain" description="Fibronectin type-III" evidence="5">
    <location>
        <begin position="463"/>
        <end position="560"/>
    </location>
</feature>